<keyword evidence="2" id="KW-1185">Reference proteome</keyword>
<dbReference type="Pfam" id="PF04214">
    <property type="entry name" value="DUF411"/>
    <property type="match status" value="1"/>
</dbReference>
<evidence type="ECO:0000313" key="1">
    <source>
        <dbReference type="EMBL" id="EAQ04654.1"/>
    </source>
</evidence>
<sequence length="155" mass="16734">MILTRRAMIAYAASFAAVAPTAGLTQDAPSIHVLKDQNCGCCAAWIEILKEDGFTVTTERSFGTLLIRHKLENGIPQSMTSCHTGEIGGYMIEGHVPMADIHRLLSERPDAVGLAVPGMPYGSPGMGPEDEREAYDVFLIRKDGSTEIFSSYEAA</sequence>
<evidence type="ECO:0000313" key="2">
    <source>
        <dbReference type="Proteomes" id="UP000004318"/>
    </source>
</evidence>
<comment type="caution">
    <text evidence="1">The sequence shown here is derived from an EMBL/GenBank/DDBJ whole genome shotgun (WGS) entry which is preliminary data.</text>
</comment>
<dbReference type="eggNOG" id="COG3019">
    <property type="taxonomic scope" value="Bacteria"/>
</dbReference>
<dbReference type="Proteomes" id="UP000004318">
    <property type="component" value="Unassembled WGS sequence"/>
</dbReference>
<proteinExistence type="predicted"/>
<accession>A3TSM7</accession>
<dbReference type="HOGENOM" id="CLU_112034_1_0_5"/>
<gene>
    <name evidence="1" type="ORF">OB2597_05210</name>
</gene>
<reference evidence="1 2" key="1">
    <citation type="journal article" date="2010" name="J. Bacteriol.">
        <title>Genome sequences of Oceanicola granulosus HTCC2516(T) and Oceanicola batsensis HTCC2597(TDelta).</title>
        <authorList>
            <person name="Thrash J.C."/>
            <person name="Cho J.C."/>
            <person name="Vergin K.L."/>
            <person name="Giovannoni S.J."/>
        </authorList>
    </citation>
    <scope>NUCLEOTIDE SEQUENCE [LARGE SCALE GENOMIC DNA]</scope>
    <source>
        <strain evidence="2">ATCC BAA-863 / DSM 15984 / KCTC 12145 / HTCC2597</strain>
    </source>
</reference>
<name>A3TSM7_PSEBH</name>
<organism evidence="1 2">
    <name type="scientific">Pseudooceanicola batsensis (strain ATCC BAA-863 / DSM 15984 / KCTC 12145 / HTCC2597)</name>
    <name type="common">Oceanicola batsensis</name>
    <dbReference type="NCBI Taxonomy" id="252305"/>
    <lineage>
        <taxon>Bacteria</taxon>
        <taxon>Pseudomonadati</taxon>
        <taxon>Pseudomonadota</taxon>
        <taxon>Alphaproteobacteria</taxon>
        <taxon>Rhodobacterales</taxon>
        <taxon>Paracoccaceae</taxon>
        <taxon>Pseudooceanicola</taxon>
    </lineage>
</organism>
<dbReference type="AlphaFoldDB" id="A3TSM7"/>
<dbReference type="STRING" id="252305.OB2597_05210"/>
<dbReference type="RefSeq" id="WP_009805271.1">
    <property type="nucleotide sequence ID" value="NZ_CH724131.1"/>
</dbReference>
<protein>
    <submittedName>
        <fullName evidence="1">Putative exported protein</fullName>
    </submittedName>
</protein>
<dbReference type="EMBL" id="AAMO01000001">
    <property type="protein sequence ID" value="EAQ04654.1"/>
    <property type="molecule type" value="Genomic_DNA"/>
</dbReference>
<dbReference type="OrthoDB" id="14727at2"/>
<dbReference type="InterPro" id="IPR007332">
    <property type="entry name" value="DUF411"/>
</dbReference>